<feature type="transmembrane region" description="Helical" evidence="12">
    <location>
        <begin position="89"/>
        <end position="108"/>
    </location>
</feature>
<feature type="transmembrane region" description="Helical" evidence="12">
    <location>
        <begin position="417"/>
        <end position="440"/>
    </location>
</feature>
<keyword evidence="14" id="KW-1185">Reference proteome</keyword>
<dbReference type="GO" id="GO:0005886">
    <property type="term" value="C:plasma membrane"/>
    <property type="evidence" value="ECO:0007669"/>
    <property type="project" value="UniProtKB-SubCell"/>
</dbReference>
<dbReference type="Pfam" id="PF03189">
    <property type="entry name" value="Otopetrin"/>
    <property type="match status" value="3"/>
</dbReference>
<keyword evidence="7 12" id="KW-1133">Transmembrane helix</keyword>
<feature type="non-terminal residue" evidence="13">
    <location>
        <position position="603"/>
    </location>
</feature>
<feature type="transmembrane region" description="Helical" evidence="12">
    <location>
        <begin position="350"/>
        <end position="368"/>
    </location>
</feature>
<feature type="region of interest" description="Disordered" evidence="11">
    <location>
        <begin position="469"/>
        <end position="500"/>
    </location>
</feature>
<evidence type="ECO:0000256" key="4">
    <source>
        <dbReference type="ARBA" id="ARBA00022475"/>
    </source>
</evidence>
<feature type="compositionally biased region" description="Basic and acidic residues" evidence="11">
    <location>
        <begin position="480"/>
        <end position="499"/>
    </location>
</feature>
<name>A0A7K7SL01_9TYRA</name>
<dbReference type="PANTHER" id="PTHR21522">
    <property type="entry name" value="PROTON CHANNEL OTOP"/>
    <property type="match status" value="1"/>
</dbReference>
<feature type="non-terminal residue" evidence="13">
    <location>
        <position position="1"/>
    </location>
</feature>
<dbReference type="PANTHER" id="PTHR21522:SF36">
    <property type="entry name" value="PROTON CHANNEL OTOP3"/>
    <property type="match status" value="1"/>
</dbReference>
<evidence type="ECO:0000256" key="6">
    <source>
        <dbReference type="ARBA" id="ARBA00022781"/>
    </source>
</evidence>
<keyword evidence="3" id="KW-0813">Transport</keyword>
<evidence type="ECO:0000256" key="5">
    <source>
        <dbReference type="ARBA" id="ARBA00022692"/>
    </source>
</evidence>
<dbReference type="OrthoDB" id="6429739at2759"/>
<feature type="transmembrane region" description="Helical" evidence="12">
    <location>
        <begin position="306"/>
        <end position="330"/>
    </location>
</feature>
<dbReference type="GO" id="GO:0015252">
    <property type="term" value="F:proton channel activity"/>
    <property type="evidence" value="ECO:0007669"/>
    <property type="project" value="InterPro"/>
</dbReference>
<evidence type="ECO:0000256" key="11">
    <source>
        <dbReference type="SAM" id="MobiDB-lite"/>
    </source>
</evidence>
<feature type="transmembrane region" description="Helical" evidence="12">
    <location>
        <begin position="163"/>
        <end position="181"/>
    </location>
</feature>
<dbReference type="AlphaFoldDB" id="A0A7K7SL01"/>
<keyword evidence="6" id="KW-0375">Hydrogen ion transport</keyword>
<keyword evidence="9 12" id="KW-0472">Membrane</keyword>
<evidence type="ECO:0000256" key="9">
    <source>
        <dbReference type="ARBA" id="ARBA00023136"/>
    </source>
</evidence>
<comment type="subcellular location">
    <subcellularLocation>
        <location evidence="1">Cell membrane</location>
        <topology evidence="1">Multi-pass membrane protein</topology>
    </subcellularLocation>
</comment>
<feature type="transmembrane region" description="Helical" evidence="12">
    <location>
        <begin position="56"/>
        <end position="77"/>
    </location>
</feature>
<organism evidence="13 14">
    <name type="scientific">Sapayoa aenigma</name>
    <name type="common">broad-billed sapayoa</name>
    <dbReference type="NCBI Taxonomy" id="239371"/>
    <lineage>
        <taxon>Eukaryota</taxon>
        <taxon>Metazoa</taxon>
        <taxon>Chordata</taxon>
        <taxon>Craniata</taxon>
        <taxon>Vertebrata</taxon>
        <taxon>Euteleostomi</taxon>
        <taxon>Archelosauria</taxon>
        <taxon>Archosauria</taxon>
        <taxon>Dinosauria</taxon>
        <taxon>Saurischia</taxon>
        <taxon>Theropoda</taxon>
        <taxon>Coelurosauria</taxon>
        <taxon>Aves</taxon>
        <taxon>Neognathae</taxon>
        <taxon>Neoaves</taxon>
        <taxon>Telluraves</taxon>
        <taxon>Australaves</taxon>
        <taxon>Passeriformes</taxon>
        <taxon>Tyrannidae</taxon>
        <taxon>Sapayoa</taxon>
    </lineage>
</organism>
<keyword evidence="10" id="KW-0407">Ion channel</keyword>
<evidence type="ECO:0000256" key="10">
    <source>
        <dbReference type="ARBA" id="ARBA00023303"/>
    </source>
</evidence>
<keyword evidence="4" id="KW-1003">Cell membrane</keyword>
<evidence type="ECO:0000256" key="8">
    <source>
        <dbReference type="ARBA" id="ARBA00023065"/>
    </source>
</evidence>
<keyword evidence="5 12" id="KW-0812">Transmembrane</keyword>
<evidence type="ECO:0000256" key="12">
    <source>
        <dbReference type="SAM" id="Phobius"/>
    </source>
</evidence>
<dbReference type="Proteomes" id="UP000589485">
    <property type="component" value="Unassembled WGS sequence"/>
</dbReference>
<evidence type="ECO:0000313" key="14">
    <source>
        <dbReference type="Proteomes" id="UP000589485"/>
    </source>
</evidence>
<dbReference type="InterPro" id="IPR004878">
    <property type="entry name" value="Otopetrin"/>
</dbReference>
<comment type="similarity">
    <text evidence="2">Belongs to the otopetrin family.</text>
</comment>
<feature type="transmembrane region" description="Helical" evidence="12">
    <location>
        <begin position="537"/>
        <end position="556"/>
    </location>
</feature>
<evidence type="ECO:0000256" key="2">
    <source>
        <dbReference type="ARBA" id="ARBA00006513"/>
    </source>
</evidence>
<evidence type="ECO:0000256" key="7">
    <source>
        <dbReference type="ARBA" id="ARBA00022989"/>
    </source>
</evidence>
<evidence type="ECO:0000256" key="1">
    <source>
        <dbReference type="ARBA" id="ARBA00004651"/>
    </source>
</evidence>
<evidence type="ECO:0000313" key="13">
    <source>
        <dbReference type="EMBL" id="NXA04454.1"/>
    </source>
</evidence>
<feature type="transmembrane region" description="Helical" evidence="12">
    <location>
        <begin position="568"/>
        <end position="588"/>
    </location>
</feature>
<sequence length="603" mass="68339">MSHSGKQVSRPCHHCKSRSASAPTDTSKIHYEKFWLYRHCSSVQQRDRQAQKAGQLFSGLLAMNVVFLGSAFISSMIFNRVAISLADVWILLSILKVLCLCWIIYYLLGTSRQPHAVLYRDSHAGAIWIRGSVLLFGCCSILLNVFHIGYSTILIHCKSRVEIVFPSIGILFICIQAYFLWHHSKDCIQVQHNFTRCGLMLAIATNLLLWLLAVTNDALHMEIQFQLREVEQRFAGKAPFSRNETALCMCPDMTICKVFQKGYILLYPFNTEYCLVCCSMLYVMWKNVGRRISHDHVPHIKPKFKFQGVVFGPVLGATAVIIGICIFMMYQIQTTGLAPNRQVLVMYYSYYIVLLPLMSVGAVIGTIIHALEKKELDTLKNPTRSLDVILLMGAALGQIGMSYFSIVALVASDPRDLLNSLILSYSVLLIFQNITQNVFIIDGLHRQRFIAATEAKHPGHAGQHVVAAELPGEEETTTSSKEEQTPPGKEEDMKEDQSHNQRRVSMLELGQEIRKASLSYIHSYSHLSWKRRALREISFFLVLCNIMLWVMHTFGGHPVFENGLERSFYGYSTWFVIVNFGLPLGVFYRMHSVGGLLEVYVTA</sequence>
<protein>
    <submittedName>
        <fullName evidence="13">OTOP3 protein</fullName>
    </submittedName>
</protein>
<dbReference type="EMBL" id="VZSY01000023">
    <property type="protein sequence ID" value="NXA04454.1"/>
    <property type="molecule type" value="Genomic_DNA"/>
</dbReference>
<accession>A0A7K7SL01</accession>
<gene>
    <name evidence="13" type="primary">Otop3</name>
    <name evidence="13" type="ORF">SAPAEN_R00160</name>
</gene>
<feature type="transmembrane region" description="Helical" evidence="12">
    <location>
        <begin position="264"/>
        <end position="285"/>
    </location>
</feature>
<feature type="transmembrane region" description="Helical" evidence="12">
    <location>
        <begin position="193"/>
        <end position="213"/>
    </location>
</feature>
<feature type="transmembrane region" description="Helical" evidence="12">
    <location>
        <begin position="128"/>
        <end position="151"/>
    </location>
</feature>
<comment type="caution">
    <text evidence="13">The sequence shown here is derived from an EMBL/GenBank/DDBJ whole genome shotgun (WGS) entry which is preliminary data.</text>
</comment>
<proteinExistence type="inferred from homology"/>
<reference evidence="13 14" key="1">
    <citation type="submission" date="2019-09" db="EMBL/GenBank/DDBJ databases">
        <title>Bird 10,000 Genomes (B10K) Project - Family phase.</title>
        <authorList>
            <person name="Zhang G."/>
        </authorList>
    </citation>
    <scope>NUCLEOTIDE SEQUENCE [LARGE SCALE GENOMIC DNA]</scope>
    <source>
        <strain evidence="13">B10K-DU-030-41</strain>
        <tissue evidence="13">Muscle</tissue>
    </source>
</reference>
<keyword evidence="8" id="KW-0406">Ion transport</keyword>
<evidence type="ECO:0000256" key="3">
    <source>
        <dbReference type="ARBA" id="ARBA00022448"/>
    </source>
</evidence>
<feature type="transmembrane region" description="Helical" evidence="12">
    <location>
        <begin position="388"/>
        <end position="411"/>
    </location>
</feature>
<feature type="region of interest" description="Disordered" evidence="11">
    <location>
        <begin position="1"/>
        <end position="23"/>
    </location>
</feature>